<comment type="caution">
    <text evidence="2">The sequence shown here is derived from an EMBL/GenBank/DDBJ whole genome shotgun (WGS) entry which is preliminary data.</text>
</comment>
<comment type="similarity">
    <text evidence="1">Belongs to the enoyl-CoA hydratase/isomerase family.</text>
</comment>
<sequence length="264" mass="28665">MSYKYVTVTREGRIATVRFDRGNDVNPLSIDAMKELTDVAHSFEGDTETSAIILTGNGKNFTVGFDLKDPAVKARVAAGVMDRREMLKVGPKMSKAWEDLEPMTIVAVDGYCIGGGVALSVACDMRVASKGATFWVPEIRNGMNMSWQSVPRMVNLMGPARTKQLCIVADKISAEKAMQWGLVEEVAEEGGAYALALEFAKKIAAMPPLPVRLIKQGASVAANALNHAVSYMDMDQYTVAITSEDHAEGIQAFLEKRGPVFKGR</sequence>
<dbReference type="InterPro" id="IPR029045">
    <property type="entry name" value="ClpP/crotonase-like_dom_sf"/>
</dbReference>
<gene>
    <name evidence="2" type="ORF">GQE98_10480</name>
</gene>
<dbReference type="AlphaFoldDB" id="A0A6L8WA29"/>
<keyword evidence="3" id="KW-1185">Reference proteome</keyword>
<dbReference type="Gene3D" id="1.10.12.10">
    <property type="entry name" value="Lyase 2-enoyl-coa Hydratase, Chain A, domain 2"/>
    <property type="match status" value="1"/>
</dbReference>
<evidence type="ECO:0000313" key="2">
    <source>
        <dbReference type="EMBL" id="MZR31057.1"/>
    </source>
</evidence>
<dbReference type="EMBL" id="WTUW01000002">
    <property type="protein sequence ID" value="MZR31057.1"/>
    <property type="molecule type" value="Genomic_DNA"/>
</dbReference>
<accession>A0A6L8WA29</accession>
<evidence type="ECO:0000256" key="1">
    <source>
        <dbReference type="ARBA" id="ARBA00005254"/>
    </source>
</evidence>
<name>A0A6L8WA29_9PROT</name>
<organism evidence="2 3">
    <name type="scientific">Sneathiella litorea</name>
    <dbReference type="NCBI Taxonomy" id="2606216"/>
    <lineage>
        <taxon>Bacteria</taxon>
        <taxon>Pseudomonadati</taxon>
        <taxon>Pseudomonadota</taxon>
        <taxon>Alphaproteobacteria</taxon>
        <taxon>Sneathiellales</taxon>
        <taxon>Sneathiellaceae</taxon>
        <taxon>Sneathiella</taxon>
    </lineage>
</organism>
<dbReference type="InterPro" id="IPR014748">
    <property type="entry name" value="Enoyl-CoA_hydra_C"/>
</dbReference>
<dbReference type="SUPFAM" id="SSF52096">
    <property type="entry name" value="ClpP/crotonase"/>
    <property type="match status" value="1"/>
</dbReference>
<keyword evidence="2" id="KW-0413">Isomerase</keyword>
<dbReference type="Pfam" id="PF00378">
    <property type="entry name" value="ECH_1"/>
    <property type="match status" value="1"/>
</dbReference>
<protein>
    <submittedName>
        <fullName evidence="2">Enoyl-CoA hydratase/isomerase family protein</fullName>
    </submittedName>
</protein>
<dbReference type="GO" id="GO:0016853">
    <property type="term" value="F:isomerase activity"/>
    <property type="evidence" value="ECO:0007669"/>
    <property type="project" value="UniProtKB-KW"/>
</dbReference>
<dbReference type="Gene3D" id="3.90.226.10">
    <property type="entry name" value="2-enoyl-CoA Hydratase, Chain A, domain 1"/>
    <property type="match status" value="1"/>
</dbReference>
<dbReference type="CDD" id="cd06558">
    <property type="entry name" value="crotonase-like"/>
    <property type="match status" value="1"/>
</dbReference>
<proteinExistence type="inferred from homology"/>
<dbReference type="PANTHER" id="PTHR43802:SF1">
    <property type="entry name" value="IP11341P-RELATED"/>
    <property type="match status" value="1"/>
</dbReference>
<reference evidence="2 3" key="1">
    <citation type="submission" date="2019-12" db="EMBL/GenBank/DDBJ databases">
        <title>Snethiella sp. nov. sp. isolated from sea sand.</title>
        <authorList>
            <person name="Kim J."/>
            <person name="Jeong S.E."/>
            <person name="Jung H.S."/>
            <person name="Jeon C.O."/>
        </authorList>
    </citation>
    <scope>NUCLEOTIDE SEQUENCE [LARGE SCALE GENOMIC DNA]</scope>
    <source>
        <strain evidence="2 3">DP05</strain>
    </source>
</reference>
<dbReference type="Proteomes" id="UP000476030">
    <property type="component" value="Unassembled WGS sequence"/>
</dbReference>
<dbReference type="InterPro" id="IPR001753">
    <property type="entry name" value="Enoyl-CoA_hydra/iso"/>
</dbReference>
<dbReference type="PANTHER" id="PTHR43802">
    <property type="entry name" value="ENOYL-COA HYDRATASE"/>
    <property type="match status" value="1"/>
</dbReference>
<evidence type="ECO:0000313" key="3">
    <source>
        <dbReference type="Proteomes" id="UP000476030"/>
    </source>
</evidence>